<dbReference type="AlphaFoldDB" id="A0A5B8UJM8"/>
<accession>A0A5B8UJM8</accession>
<evidence type="ECO:0000313" key="2">
    <source>
        <dbReference type="EMBL" id="QEC56270.1"/>
    </source>
</evidence>
<keyword evidence="2" id="KW-0808">Transferase</keyword>
<dbReference type="InterPro" id="IPR013653">
    <property type="entry name" value="GCN5-like_dom"/>
</dbReference>
<protein>
    <submittedName>
        <fullName evidence="2">GNAT family N-acetyltransferase</fullName>
    </submittedName>
</protein>
<proteinExistence type="predicted"/>
<dbReference type="KEGG" id="fgg:FSB75_10325"/>
<dbReference type="OrthoDB" id="9797456at2"/>
<dbReference type="InterPro" id="IPR000182">
    <property type="entry name" value="GNAT_dom"/>
</dbReference>
<feature type="domain" description="N-acetyltransferase" evidence="1">
    <location>
        <begin position="111"/>
        <end position="238"/>
    </location>
</feature>
<dbReference type="EMBL" id="CP042433">
    <property type="protein sequence ID" value="QEC56270.1"/>
    <property type="molecule type" value="Genomic_DNA"/>
</dbReference>
<evidence type="ECO:0000259" key="1">
    <source>
        <dbReference type="PROSITE" id="PS51186"/>
    </source>
</evidence>
<sequence>MFAVYRPQYICEVEGLLNNPVYRALLLGDKHLGFGTDKVRAFDETVSPFAGFEESYSKGFEDLYDLLPPARKILYATPNIIAQPKGWQILHEVKGRQFVFEAGDTSASSSFDLVPLREQHVEQMMQLAALTKPGPFGPRTIAFGHYFGIFENERLVAMTGQRLHVQNFTEISAVCTHPGYLGKGYAAALVQHQVNLICSGGQHPFLHVRADNERAISLYQRLGFTVRGPMNFYFMRKQ</sequence>
<dbReference type="Pfam" id="PF08445">
    <property type="entry name" value="FR47"/>
    <property type="match status" value="1"/>
</dbReference>
<dbReference type="Proteomes" id="UP000321204">
    <property type="component" value="Chromosome"/>
</dbReference>
<dbReference type="Gene3D" id="3.40.630.30">
    <property type="match status" value="1"/>
</dbReference>
<reference evidence="2 3" key="1">
    <citation type="journal article" date="2015" name="Int. J. Syst. Evol. Microbiol.">
        <title>Flavisolibacter ginsenosidimutans sp. nov., with ginsenoside-converting activity isolated from soil used for cultivating ginseng.</title>
        <authorList>
            <person name="Zhao Y."/>
            <person name="Liu Q."/>
            <person name="Kang M.S."/>
            <person name="Jin F."/>
            <person name="Yu H."/>
            <person name="Im W.T."/>
        </authorList>
    </citation>
    <scope>NUCLEOTIDE SEQUENCE [LARGE SCALE GENOMIC DNA]</scope>
    <source>
        <strain evidence="2 3">Gsoil 636</strain>
    </source>
</reference>
<dbReference type="PROSITE" id="PS51186">
    <property type="entry name" value="GNAT"/>
    <property type="match status" value="1"/>
</dbReference>
<dbReference type="SUPFAM" id="SSF55729">
    <property type="entry name" value="Acyl-CoA N-acyltransferases (Nat)"/>
    <property type="match status" value="1"/>
</dbReference>
<organism evidence="2 3">
    <name type="scientific">Flavisolibacter ginsenosidimutans</name>
    <dbReference type="NCBI Taxonomy" id="661481"/>
    <lineage>
        <taxon>Bacteria</taxon>
        <taxon>Pseudomonadati</taxon>
        <taxon>Bacteroidota</taxon>
        <taxon>Chitinophagia</taxon>
        <taxon>Chitinophagales</taxon>
        <taxon>Chitinophagaceae</taxon>
        <taxon>Flavisolibacter</taxon>
    </lineage>
</organism>
<evidence type="ECO:0000313" key="3">
    <source>
        <dbReference type="Proteomes" id="UP000321204"/>
    </source>
</evidence>
<dbReference type="RefSeq" id="WP_146786645.1">
    <property type="nucleotide sequence ID" value="NZ_BAABIO010000001.1"/>
</dbReference>
<gene>
    <name evidence="2" type="ORF">FSB75_10325</name>
</gene>
<dbReference type="CDD" id="cd04301">
    <property type="entry name" value="NAT_SF"/>
    <property type="match status" value="1"/>
</dbReference>
<name>A0A5B8UJM8_9BACT</name>
<dbReference type="InterPro" id="IPR016181">
    <property type="entry name" value="Acyl_CoA_acyltransferase"/>
</dbReference>
<keyword evidence="3" id="KW-1185">Reference proteome</keyword>
<dbReference type="GO" id="GO:0016747">
    <property type="term" value="F:acyltransferase activity, transferring groups other than amino-acyl groups"/>
    <property type="evidence" value="ECO:0007669"/>
    <property type="project" value="InterPro"/>
</dbReference>